<dbReference type="Pfam" id="PF01451">
    <property type="entry name" value="LMWPc"/>
    <property type="match status" value="1"/>
</dbReference>
<feature type="active site" evidence="5">
    <location>
        <position position="22"/>
    </location>
</feature>
<feature type="active site" description="Nucleophile" evidence="5">
    <location>
        <position position="16"/>
    </location>
</feature>
<dbReference type="PANTHER" id="PTHR11717:SF7">
    <property type="entry name" value="LOW MOLECULAR WEIGHT PHOSPHOTYROSINE PROTEIN PHOSPHATASE"/>
    <property type="match status" value="1"/>
</dbReference>
<sequence>MRNDRQDAKPAILFLCLGNICRSPLAEGAARAAFAAAGIDATLDSAGTADWHIGHPPDRRAQAEARRRGTDIGDLRARQLVREDFYRFDLILAADEANLRDARALAPADAMAKLRLMLDLVPGRAGDSVADPYYGDEGGFAATWDDVGAVAAALVAASAKSV</sequence>
<dbReference type="EMBL" id="CP012700">
    <property type="protein sequence ID" value="ALH82371.1"/>
    <property type="molecule type" value="Genomic_DNA"/>
</dbReference>
<dbReference type="GO" id="GO:0004725">
    <property type="term" value="F:protein tyrosine phosphatase activity"/>
    <property type="evidence" value="ECO:0007669"/>
    <property type="project" value="UniProtKB-EC"/>
</dbReference>
<protein>
    <recommendedName>
        <fullName evidence="2">protein-tyrosine-phosphatase</fullName>
        <ecNumber evidence="2">3.1.3.48</ecNumber>
    </recommendedName>
</protein>
<dbReference type="KEGG" id="smag:AN936_19040"/>
<dbReference type="PRINTS" id="PR00719">
    <property type="entry name" value="LMWPTPASE"/>
</dbReference>
<dbReference type="InterPro" id="IPR023485">
    <property type="entry name" value="Ptyr_pPase"/>
</dbReference>
<dbReference type="AlphaFoldDB" id="A0A0N7GT30"/>
<evidence type="ECO:0000259" key="6">
    <source>
        <dbReference type="SMART" id="SM00226"/>
    </source>
</evidence>
<evidence type="ECO:0000256" key="3">
    <source>
        <dbReference type="ARBA" id="ARBA00022801"/>
    </source>
</evidence>
<dbReference type="Proteomes" id="UP000058074">
    <property type="component" value="Chromosome"/>
</dbReference>
<dbReference type="SUPFAM" id="SSF52788">
    <property type="entry name" value="Phosphotyrosine protein phosphatases I"/>
    <property type="match status" value="1"/>
</dbReference>
<dbReference type="InterPro" id="IPR036196">
    <property type="entry name" value="Ptyr_pPase_sf"/>
</dbReference>
<dbReference type="PANTHER" id="PTHR11717">
    <property type="entry name" value="LOW MOLECULAR WEIGHT PROTEIN TYROSINE PHOSPHATASE"/>
    <property type="match status" value="1"/>
</dbReference>
<evidence type="ECO:0000313" key="7">
    <source>
        <dbReference type="EMBL" id="ALH82371.1"/>
    </source>
</evidence>
<comment type="similarity">
    <text evidence="1">Belongs to the low molecular weight phosphotyrosine protein phosphatase family.</text>
</comment>
<keyword evidence="4" id="KW-0904">Protein phosphatase</keyword>
<dbReference type="Gene3D" id="3.40.50.2300">
    <property type="match status" value="1"/>
</dbReference>
<gene>
    <name evidence="7" type="ORF">AN936_19040</name>
</gene>
<evidence type="ECO:0000256" key="1">
    <source>
        <dbReference type="ARBA" id="ARBA00011063"/>
    </source>
</evidence>
<evidence type="ECO:0000256" key="5">
    <source>
        <dbReference type="PIRSR" id="PIRSR617867-1"/>
    </source>
</evidence>
<evidence type="ECO:0000256" key="2">
    <source>
        <dbReference type="ARBA" id="ARBA00013064"/>
    </source>
</evidence>
<feature type="active site" description="Proton donor" evidence="5">
    <location>
        <position position="131"/>
    </location>
</feature>
<dbReference type="RefSeq" id="WP_054589424.1">
    <property type="nucleotide sequence ID" value="NZ_CP012700.1"/>
</dbReference>
<dbReference type="OrthoDB" id="9784339at2"/>
<name>A0A0N7GT30_SPHMC</name>
<dbReference type="InterPro" id="IPR017867">
    <property type="entry name" value="Tyr_phospatase_low_mol_wt"/>
</dbReference>
<reference evidence="7 8" key="1">
    <citation type="journal article" date="2015" name="Genome Announc.">
        <title>Complete Genome Sequence of Polypropylene Glycol- and Polyethylene Glycol-Degrading Sphingopyxis macrogoltabida Strain EY-1.</title>
        <authorList>
            <person name="Ohtsubo Y."/>
            <person name="Nagata Y."/>
            <person name="Numata M."/>
            <person name="Tsuchikane K."/>
            <person name="Hosoyama A."/>
            <person name="Yamazoe A."/>
            <person name="Tsuda M."/>
            <person name="Fujita N."/>
            <person name="Kawai F."/>
        </authorList>
    </citation>
    <scope>NUCLEOTIDE SEQUENCE [LARGE SCALE GENOMIC DNA]</scope>
    <source>
        <strain evidence="7 8">EY-1</strain>
    </source>
</reference>
<organism evidence="7 8">
    <name type="scientific">Sphingopyxis macrogoltabida</name>
    <name type="common">Sphingomonas macrogoltabidus</name>
    <dbReference type="NCBI Taxonomy" id="33050"/>
    <lineage>
        <taxon>Bacteria</taxon>
        <taxon>Pseudomonadati</taxon>
        <taxon>Pseudomonadota</taxon>
        <taxon>Alphaproteobacteria</taxon>
        <taxon>Sphingomonadales</taxon>
        <taxon>Sphingomonadaceae</taxon>
        <taxon>Sphingopyxis</taxon>
    </lineage>
</organism>
<feature type="domain" description="Phosphotyrosine protein phosphatase I" evidence="6">
    <location>
        <begin position="10"/>
        <end position="157"/>
    </location>
</feature>
<keyword evidence="3" id="KW-0378">Hydrolase</keyword>
<dbReference type="CDD" id="cd16343">
    <property type="entry name" value="LMWPTP"/>
    <property type="match status" value="1"/>
</dbReference>
<proteinExistence type="inferred from homology"/>
<evidence type="ECO:0000256" key="4">
    <source>
        <dbReference type="ARBA" id="ARBA00022912"/>
    </source>
</evidence>
<dbReference type="InterPro" id="IPR050438">
    <property type="entry name" value="LMW_PTPase"/>
</dbReference>
<dbReference type="EC" id="3.1.3.48" evidence="2"/>
<dbReference type="SMART" id="SM00226">
    <property type="entry name" value="LMWPc"/>
    <property type="match status" value="1"/>
</dbReference>
<accession>A0A0N7GT30</accession>
<evidence type="ECO:0000313" key="8">
    <source>
        <dbReference type="Proteomes" id="UP000058074"/>
    </source>
</evidence>